<feature type="region of interest" description="Disordered" evidence="1">
    <location>
        <begin position="164"/>
        <end position="186"/>
    </location>
</feature>
<feature type="domain" description="Dienelactone hydrolase" evidence="2">
    <location>
        <begin position="128"/>
        <end position="185"/>
    </location>
</feature>
<dbReference type="InterPro" id="IPR029058">
    <property type="entry name" value="AB_hydrolase_fold"/>
</dbReference>
<dbReference type="EMBL" id="BARS01018677">
    <property type="protein sequence ID" value="GAF97074.1"/>
    <property type="molecule type" value="Genomic_DNA"/>
</dbReference>
<gene>
    <name evidence="3" type="ORF">S01H1_30357</name>
</gene>
<dbReference type="GO" id="GO:0016787">
    <property type="term" value="F:hydrolase activity"/>
    <property type="evidence" value="ECO:0007669"/>
    <property type="project" value="InterPro"/>
</dbReference>
<sequence length="208" mass="23417">DLRSHGESSGKQEEFLLSGAINDICSGIDFLLSIGVRRILLIAASFSGGLSIRAAELRNESVSHLILFNPRLTYTPWIKDPAFWVNGHLSKEAQESMEERGYIERNSFKLGCAMVNELLSFDPIKGLSSLDKPILYIHGTEDSVIPIESTRENYKQNNKSESIEIPGAQHGFTDPETDDPHSDKSREIRLTVLDKAIKWVDERFLKDQ</sequence>
<comment type="caution">
    <text evidence="3">The sequence shown here is derived from an EMBL/GenBank/DDBJ whole genome shotgun (WGS) entry which is preliminary data.</text>
</comment>
<proteinExistence type="predicted"/>
<evidence type="ECO:0000313" key="3">
    <source>
        <dbReference type="EMBL" id="GAF97074.1"/>
    </source>
</evidence>
<accession>X0TV10</accession>
<dbReference type="InterPro" id="IPR002925">
    <property type="entry name" value="Dienelactn_hydro"/>
</dbReference>
<evidence type="ECO:0000259" key="2">
    <source>
        <dbReference type="Pfam" id="PF01738"/>
    </source>
</evidence>
<dbReference type="Gene3D" id="3.40.50.1820">
    <property type="entry name" value="alpha/beta hydrolase"/>
    <property type="match status" value="1"/>
</dbReference>
<dbReference type="Pfam" id="PF01738">
    <property type="entry name" value="DLH"/>
    <property type="match status" value="1"/>
</dbReference>
<name>X0TV10_9ZZZZ</name>
<organism evidence="3">
    <name type="scientific">marine sediment metagenome</name>
    <dbReference type="NCBI Taxonomy" id="412755"/>
    <lineage>
        <taxon>unclassified sequences</taxon>
        <taxon>metagenomes</taxon>
        <taxon>ecological metagenomes</taxon>
    </lineage>
</organism>
<feature type="non-terminal residue" evidence="3">
    <location>
        <position position="1"/>
    </location>
</feature>
<reference evidence="3" key="1">
    <citation type="journal article" date="2014" name="Front. Microbiol.">
        <title>High frequency of phylogenetically diverse reductive dehalogenase-homologous genes in deep subseafloor sedimentary metagenomes.</title>
        <authorList>
            <person name="Kawai M."/>
            <person name="Futagami T."/>
            <person name="Toyoda A."/>
            <person name="Takaki Y."/>
            <person name="Nishi S."/>
            <person name="Hori S."/>
            <person name="Arai W."/>
            <person name="Tsubouchi T."/>
            <person name="Morono Y."/>
            <person name="Uchiyama I."/>
            <person name="Ito T."/>
            <person name="Fujiyama A."/>
            <person name="Inagaki F."/>
            <person name="Takami H."/>
        </authorList>
    </citation>
    <scope>NUCLEOTIDE SEQUENCE</scope>
    <source>
        <strain evidence="3">Expedition CK06-06</strain>
    </source>
</reference>
<dbReference type="SUPFAM" id="SSF53474">
    <property type="entry name" value="alpha/beta-Hydrolases"/>
    <property type="match status" value="1"/>
</dbReference>
<evidence type="ECO:0000256" key="1">
    <source>
        <dbReference type="SAM" id="MobiDB-lite"/>
    </source>
</evidence>
<protein>
    <recommendedName>
        <fullName evidence="2">Dienelactone hydrolase domain-containing protein</fullName>
    </recommendedName>
</protein>
<dbReference type="AlphaFoldDB" id="X0TV10"/>